<evidence type="ECO:0000313" key="2">
    <source>
        <dbReference type="EMBL" id="GHG67020.1"/>
    </source>
</evidence>
<accession>A0ABQ3KYC2</accession>
<comment type="caution">
    <text evidence="2">The sequence shown here is derived from an EMBL/GenBank/DDBJ whole genome shotgun (WGS) entry which is preliminary data.</text>
</comment>
<sequence length="413" mass="45259">MKNPPLNLVGTSKMSASVSQQKACSAFPVPKITLLSAALFSFTVASGAQAADCAAALNDVNSHIPKLQSSVSNEAKGGQQDFSATTSSNYSKKIYDAFEALNKNASQASALTNQAYDLSKNSGVMSEGQVQTKMPPQVTISMANAVQLAEAAAKESNTKLDLAQLRCDQNTEDAALGAYLNQASSATQTTYRDTKREACKVVHVLAELQDARQKLNDIRQNGYPIFHLHVQDKKTFANQYKRTVQMKVDLRMYPTYPSTVDVKGSDQTILLGQVNGINLSYNSYFKWSDDNWTKLNLFQKIMGDTKRDDYQCLPPAISLGSASVELCIKLDNFTDNSLTVHAQGKFRYHSDTHSIALGSKDVPAPFGYLAKVSDMKEKKMQDLQSKLAKRLLSLLGVHSELLDKASHWKNSCS</sequence>
<organism evidence="2 3">
    <name type="scientific">Alishewanella longhuensis</name>
    <dbReference type="NCBI Taxonomy" id="1091037"/>
    <lineage>
        <taxon>Bacteria</taxon>
        <taxon>Pseudomonadati</taxon>
        <taxon>Pseudomonadota</taxon>
        <taxon>Gammaproteobacteria</taxon>
        <taxon>Alteromonadales</taxon>
        <taxon>Alteromonadaceae</taxon>
        <taxon>Alishewanella</taxon>
    </lineage>
</organism>
<protein>
    <submittedName>
        <fullName evidence="2">Uncharacterized protein</fullName>
    </submittedName>
</protein>
<proteinExistence type="predicted"/>
<evidence type="ECO:0000313" key="3">
    <source>
        <dbReference type="Proteomes" id="UP000659697"/>
    </source>
</evidence>
<gene>
    <name evidence="2" type="ORF">GCM10010919_15400</name>
</gene>
<feature type="signal peptide" evidence="1">
    <location>
        <begin position="1"/>
        <end position="50"/>
    </location>
</feature>
<dbReference type="EMBL" id="BNAO01000003">
    <property type="protein sequence ID" value="GHG67020.1"/>
    <property type="molecule type" value="Genomic_DNA"/>
</dbReference>
<name>A0ABQ3KYC2_9ALTE</name>
<evidence type="ECO:0000256" key="1">
    <source>
        <dbReference type="SAM" id="SignalP"/>
    </source>
</evidence>
<feature type="chain" id="PRO_5046298544" evidence="1">
    <location>
        <begin position="51"/>
        <end position="413"/>
    </location>
</feature>
<keyword evidence="1" id="KW-0732">Signal</keyword>
<dbReference type="Proteomes" id="UP000659697">
    <property type="component" value="Unassembled WGS sequence"/>
</dbReference>
<reference evidence="3" key="1">
    <citation type="journal article" date="2019" name="Int. J. Syst. Evol. Microbiol.">
        <title>The Global Catalogue of Microorganisms (GCM) 10K type strain sequencing project: providing services to taxonomists for standard genome sequencing and annotation.</title>
        <authorList>
            <consortium name="The Broad Institute Genomics Platform"/>
            <consortium name="The Broad Institute Genome Sequencing Center for Infectious Disease"/>
            <person name="Wu L."/>
            <person name="Ma J."/>
        </authorList>
    </citation>
    <scope>NUCLEOTIDE SEQUENCE [LARGE SCALE GENOMIC DNA]</scope>
    <source>
        <strain evidence="3">CGMCC 1.7003</strain>
    </source>
</reference>
<keyword evidence="3" id="KW-1185">Reference proteome</keyword>